<keyword evidence="2" id="KW-1185">Reference proteome</keyword>
<dbReference type="OrthoDB" id="8189990at2759"/>
<reference evidence="1" key="1">
    <citation type="submission" date="2021-04" db="EMBL/GenBank/DDBJ databases">
        <authorList>
            <person name="Tunstrom K."/>
        </authorList>
    </citation>
    <scope>NUCLEOTIDE SEQUENCE</scope>
</reference>
<sequence length="73" mass="7908">MNGQWRSVELFNLAFDCLRMGANGIAMVKPDEGGGLPIPDPHGGVDAVIDAGEDDIEEYDDSLVRSLLNVFED</sequence>
<comment type="caution">
    <text evidence="1">The sequence shown here is derived from an EMBL/GenBank/DDBJ whole genome shotgun (WGS) entry which is preliminary data.</text>
</comment>
<proteinExistence type="predicted"/>
<evidence type="ECO:0000313" key="2">
    <source>
        <dbReference type="Proteomes" id="UP000691718"/>
    </source>
</evidence>
<name>A0A8S3WST9_PARAO</name>
<dbReference type="Proteomes" id="UP000691718">
    <property type="component" value="Unassembled WGS sequence"/>
</dbReference>
<organism evidence="1 2">
    <name type="scientific">Parnassius apollo</name>
    <name type="common">Apollo butterfly</name>
    <name type="synonym">Papilio apollo</name>
    <dbReference type="NCBI Taxonomy" id="110799"/>
    <lineage>
        <taxon>Eukaryota</taxon>
        <taxon>Metazoa</taxon>
        <taxon>Ecdysozoa</taxon>
        <taxon>Arthropoda</taxon>
        <taxon>Hexapoda</taxon>
        <taxon>Insecta</taxon>
        <taxon>Pterygota</taxon>
        <taxon>Neoptera</taxon>
        <taxon>Endopterygota</taxon>
        <taxon>Lepidoptera</taxon>
        <taxon>Glossata</taxon>
        <taxon>Ditrysia</taxon>
        <taxon>Papilionoidea</taxon>
        <taxon>Papilionidae</taxon>
        <taxon>Parnassiinae</taxon>
        <taxon>Parnassini</taxon>
        <taxon>Parnassius</taxon>
        <taxon>Parnassius</taxon>
    </lineage>
</organism>
<dbReference type="EMBL" id="CAJQZP010000693">
    <property type="protein sequence ID" value="CAG4979556.1"/>
    <property type="molecule type" value="Genomic_DNA"/>
</dbReference>
<evidence type="ECO:0000313" key="1">
    <source>
        <dbReference type="EMBL" id="CAG4979556.1"/>
    </source>
</evidence>
<gene>
    <name evidence="1" type="ORF">PAPOLLO_LOCUS9942</name>
</gene>
<dbReference type="AlphaFoldDB" id="A0A8S3WST9"/>
<accession>A0A8S3WST9</accession>
<protein>
    <submittedName>
        <fullName evidence="1">(apollo) hypothetical protein</fullName>
    </submittedName>
</protein>